<protein>
    <submittedName>
        <fullName evidence="2">Uncharacterized protein</fullName>
    </submittedName>
</protein>
<accession>A0ABV8FK65</accession>
<evidence type="ECO:0000256" key="1">
    <source>
        <dbReference type="SAM" id="Phobius"/>
    </source>
</evidence>
<keyword evidence="1" id="KW-0812">Transmembrane</keyword>
<sequence length="278" mass="30839">MITLTMLRKMTNGEDKRNVFIVLILAIVVVSVPLLLISAWFIEDDGSGLGLAIYWLTVIVAIGVSMFADIRPHEILGANKRAQMQLDHLGRGRVQQELLADIFRASGNRGDLISLKGWAYRGTQLHPRALWIILSNLYNYGIIQFGYEDTTIVSLTERGWIMLERELNPKSSYYHQNIINSTNVQAAQGDNSSVRGNQYTDGRSMALQLAEALRADARMASSAAEAERANHYASDIEKESDVESPKGRQLVARVQGFLDLANGTFQATRSALDIIGTL</sequence>
<evidence type="ECO:0000313" key="2">
    <source>
        <dbReference type="EMBL" id="MFC3996520.1"/>
    </source>
</evidence>
<keyword evidence="1" id="KW-1133">Transmembrane helix</keyword>
<feature type="transmembrane region" description="Helical" evidence="1">
    <location>
        <begin position="20"/>
        <end position="42"/>
    </location>
</feature>
<dbReference type="EMBL" id="JBHSBH010000007">
    <property type="protein sequence ID" value="MFC3996520.1"/>
    <property type="molecule type" value="Genomic_DNA"/>
</dbReference>
<dbReference type="Proteomes" id="UP001595847">
    <property type="component" value="Unassembled WGS sequence"/>
</dbReference>
<keyword evidence="3" id="KW-1185">Reference proteome</keyword>
<organism evidence="2 3">
    <name type="scientific">Nocardiopsis sediminis</name>
    <dbReference type="NCBI Taxonomy" id="1778267"/>
    <lineage>
        <taxon>Bacteria</taxon>
        <taxon>Bacillati</taxon>
        <taxon>Actinomycetota</taxon>
        <taxon>Actinomycetes</taxon>
        <taxon>Streptosporangiales</taxon>
        <taxon>Nocardiopsidaceae</taxon>
        <taxon>Nocardiopsis</taxon>
    </lineage>
</organism>
<dbReference type="RefSeq" id="WP_378532640.1">
    <property type="nucleotide sequence ID" value="NZ_JBHSBH010000007.1"/>
</dbReference>
<gene>
    <name evidence="2" type="ORF">ACFOVU_11370</name>
</gene>
<keyword evidence="1" id="KW-0472">Membrane</keyword>
<evidence type="ECO:0000313" key="3">
    <source>
        <dbReference type="Proteomes" id="UP001595847"/>
    </source>
</evidence>
<name>A0ABV8FK65_9ACTN</name>
<reference evidence="3" key="1">
    <citation type="journal article" date="2019" name="Int. J. Syst. Evol. Microbiol.">
        <title>The Global Catalogue of Microorganisms (GCM) 10K type strain sequencing project: providing services to taxonomists for standard genome sequencing and annotation.</title>
        <authorList>
            <consortium name="The Broad Institute Genomics Platform"/>
            <consortium name="The Broad Institute Genome Sequencing Center for Infectious Disease"/>
            <person name="Wu L."/>
            <person name="Ma J."/>
        </authorList>
    </citation>
    <scope>NUCLEOTIDE SEQUENCE [LARGE SCALE GENOMIC DNA]</scope>
    <source>
        <strain evidence="3">TBRC 1826</strain>
    </source>
</reference>
<proteinExistence type="predicted"/>
<comment type="caution">
    <text evidence="2">The sequence shown here is derived from an EMBL/GenBank/DDBJ whole genome shotgun (WGS) entry which is preliminary data.</text>
</comment>
<feature type="transmembrane region" description="Helical" evidence="1">
    <location>
        <begin position="48"/>
        <end position="68"/>
    </location>
</feature>